<dbReference type="Proteomes" id="UP000012429">
    <property type="component" value="Unassembled WGS sequence"/>
</dbReference>
<dbReference type="InterPro" id="IPR007197">
    <property type="entry name" value="rSAM"/>
</dbReference>
<evidence type="ECO:0000256" key="3">
    <source>
        <dbReference type="ARBA" id="ARBA00012236"/>
    </source>
</evidence>
<dbReference type="CDD" id="cd01335">
    <property type="entry name" value="Radical_SAM"/>
    <property type="match status" value="1"/>
</dbReference>
<evidence type="ECO:0000256" key="9">
    <source>
        <dbReference type="ARBA" id="ARBA00022756"/>
    </source>
</evidence>
<dbReference type="Pfam" id="PF04055">
    <property type="entry name" value="Radical_SAM"/>
    <property type="match status" value="1"/>
</dbReference>
<dbReference type="GO" id="GO:0005506">
    <property type="term" value="F:iron ion binding"/>
    <property type="evidence" value="ECO:0007669"/>
    <property type="project" value="UniProtKB-UniRule"/>
</dbReference>
<feature type="binding site" evidence="13 14">
    <location>
        <position position="69"/>
    </location>
    <ligand>
        <name>[4Fe-4S] cluster</name>
        <dbReference type="ChEBI" id="CHEBI:49883"/>
        <note>4Fe-4S-S-AdoMet</note>
    </ligand>
</feature>
<comment type="similarity">
    <text evidence="2 13">Belongs to the radical SAM superfamily. Biotin synthase family.</text>
</comment>
<dbReference type="SMART" id="SM00729">
    <property type="entry name" value="Elp3"/>
    <property type="match status" value="1"/>
</dbReference>
<dbReference type="NCBIfam" id="TIGR00433">
    <property type="entry name" value="bioB"/>
    <property type="match status" value="1"/>
</dbReference>
<comment type="caution">
    <text evidence="16">The sequence shown here is derived from an EMBL/GenBank/DDBJ whole genome shotgun (WGS) entry which is preliminary data.</text>
</comment>
<evidence type="ECO:0000256" key="7">
    <source>
        <dbReference type="ARBA" id="ARBA00022714"/>
    </source>
</evidence>
<dbReference type="SFLD" id="SFLDS00029">
    <property type="entry name" value="Radical_SAM"/>
    <property type="match status" value="1"/>
</dbReference>
<keyword evidence="9 13" id="KW-0093">Biotin biosynthesis</keyword>
<dbReference type="Pfam" id="PF06968">
    <property type="entry name" value="BATS"/>
    <property type="match status" value="1"/>
</dbReference>
<reference evidence="16 17" key="1">
    <citation type="journal article" date="2012" name="BMC Genomics">
        <title>Genomic basis of broad host range and environmental adaptability of Rhizobium tropici CIAT 899 and Rhizobium sp. PRF 81 which are used in inoculants for common bean (Phaseolus vulgaris L.).</title>
        <authorList>
            <person name="Ormeno-Orrillo E."/>
            <person name="Menna P."/>
            <person name="Almeida L.G."/>
            <person name="Ollero F.J."/>
            <person name="Nicolas M.F."/>
            <person name="Pains Rodrigues E."/>
            <person name="Shigueyoshi Nakatani A."/>
            <person name="Silva Batista J.S."/>
            <person name="Oliveira Chueire L.M."/>
            <person name="Souza R.C."/>
            <person name="Ribeiro Vasconcelos A.T."/>
            <person name="Megias M."/>
            <person name="Hungria M."/>
            <person name="Martinez-Romero E."/>
        </authorList>
    </citation>
    <scope>NUCLEOTIDE SEQUENCE [LARGE SCALE GENOMIC DNA]</scope>
    <source>
        <strain evidence="16 17">PRF 81</strain>
    </source>
</reference>
<dbReference type="OrthoDB" id="9786826at2"/>
<protein>
    <recommendedName>
        <fullName evidence="3 13">Biotin synthase</fullName>
        <ecNumber evidence="3 13">2.8.1.6</ecNumber>
    </recommendedName>
</protein>
<keyword evidence="8 13" id="KW-0479">Metal-binding</keyword>
<evidence type="ECO:0000256" key="4">
    <source>
        <dbReference type="ARBA" id="ARBA00022485"/>
    </source>
</evidence>
<feature type="binding site" evidence="13 14">
    <location>
        <position position="65"/>
    </location>
    <ligand>
        <name>[4Fe-4S] cluster</name>
        <dbReference type="ChEBI" id="CHEBI:49883"/>
        <note>4Fe-4S-S-AdoMet</note>
    </ligand>
</feature>
<dbReference type="InterPro" id="IPR002684">
    <property type="entry name" value="Biotin_synth/BioAB"/>
</dbReference>
<feature type="binding site" evidence="13 14">
    <location>
        <position position="140"/>
    </location>
    <ligand>
        <name>[2Fe-2S] cluster</name>
        <dbReference type="ChEBI" id="CHEBI:190135"/>
    </ligand>
</feature>
<organism evidence="16 17">
    <name type="scientific">Rhizobium freirei PRF 81</name>
    <dbReference type="NCBI Taxonomy" id="363754"/>
    <lineage>
        <taxon>Bacteria</taxon>
        <taxon>Pseudomonadati</taxon>
        <taxon>Pseudomonadota</taxon>
        <taxon>Alphaproteobacteria</taxon>
        <taxon>Hyphomicrobiales</taxon>
        <taxon>Rhizobiaceae</taxon>
        <taxon>Rhizobium/Agrobacterium group</taxon>
        <taxon>Rhizobium</taxon>
    </lineage>
</organism>
<dbReference type="RefSeq" id="WP_004125279.1">
    <property type="nucleotide sequence ID" value="NZ_AQHN01000084.1"/>
</dbReference>
<comment type="pathway">
    <text evidence="1 13">Cofactor biosynthesis; biotin biosynthesis; biotin from 7,8-diaminononanoate: step 2/2.</text>
</comment>
<feature type="binding site" evidence="13 14">
    <location>
        <position position="72"/>
    </location>
    <ligand>
        <name>[4Fe-4S] cluster</name>
        <dbReference type="ChEBI" id="CHEBI:49883"/>
        <note>4Fe-4S-S-AdoMet</note>
    </ligand>
</feature>
<dbReference type="SFLD" id="SFLDG01278">
    <property type="entry name" value="biotin_synthase_like"/>
    <property type="match status" value="1"/>
</dbReference>
<dbReference type="AlphaFoldDB" id="N6TY16"/>
<dbReference type="EMBL" id="AQHN01000084">
    <property type="protein sequence ID" value="ENN85309.1"/>
    <property type="molecule type" value="Genomic_DNA"/>
</dbReference>
<evidence type="ECO:0000256" key="6">
    <source>
        <dbReference type="ARBA" id="ARBA00022691"/>
    </source>
</evidence>
<dbReference type="GO" id="GO:0004076">
    <property type="term" value="F:biotin synthase activity"/>
    <property type="evidence" value="ECO:0007669"/>
    <property type="project" value="UniProtKB-UniRule"/>
</dbReference>
<comment type="function">
    <text evidence="13">Catalyzes the conversion of dethiobiotin (DTB) to biotin by the insertion of a sulfur atom into dethiobiotin via a radical-based mechanism.</text>
</comment>
<dbReference type="EC" id="2.8.1.6" evidence="3 13"/>
<evidence type="ECO:0000256" key="5">
    <source>
        <dbReference type="ARBA" id="ARBA00022679"/>
    </source>
</evidence>
<evidence type="ECO:0000313" key="17">
    <source>
        <dbReference type="Proteomes" id="UP000012429"/>
    </source>
</evidence>
<dbReference type="InterPro" id="IPR024177">
    <property type="entry name" value="Biotin_synthase"/>
</dbReference>
<evidence type="ECO:0000256" key="11">
    <source>
        <dbReference type="ARBA" id="ARBA00023014"/>
    </source>
</evidence>
<evidence type="ECO:0000256" key="2">
    <source>
        <dbReference type="ARBA" id="ARBA00010765"/>
    </source>
</evidence>
<name>N6TY16_9HYPH</name>
<gene>
    <name evidence="13" type="primary">bioB</name>
    <name evidence="16" type="ORF">RHSP_53881</name>
</gene>
<dbReference type="PIRSF" id="PIRSF001619">
    <property type="entry name" value="Biotin_synth"/>
    <property type="match status" value="1"/>
</dbReference>
<keyword evidence="4 13" id="KW-0004">4Fe-4S</keyword>
<keyword evidence="7 13" id="KW-0001">2Fe-2S</keyword>
<dbReference type="InterPro" id="IPR013785">
    <property type="entry name" value="Aldolase_TIM"/>
</dbReference>
<dbReference type="PATRIC" id="fig|363754.4.peg.5395"/>
<feature type="binding site" evidence="13 14">
    <location>
        <position position="272"/>
    </location>
    <ligand>
        <name>[2Fe-2S] cluster</name>
        <dbReference type="ChEBI" id="CHEBI:190135"/>
    </ligand>
</feature>
<evidence type="ECO:0000259" key="15">
    <source>
        <dbReference type="PROSITE" id="PS51918"/>
    </source>
</evidence>
<dbReference type="SFLD" id="SFLDG01060">
    <property type="entry name" value="BATS_domain_containing"/>
    <property type="match status" value="1"/>
</dbReference>
<proteinExistence type="inferred from homology"/>
<dbReference type="PANTHER" id="PTHR22976">
    <property type="entry name" value="BIOTIN SYNTHASE"/>
    <property type="match status" value="1"/>
</dbReference>
<feature type="domain" description="Radical SAM core" evidence="15">
    <location>
        <begin position="50"/>
        <end position="277"/>
    </location>
</feature>
<keyword evidence="5 13" id="KW-0808">Transferase</keyword>
<comment type="cofactor">
    <cofactor evidence="13 14">
        <name>[4Fe-4S] cluster</name>
        <dbReference type="ChEBI" id="CHEBI:49883"/>
    </cofactor>
    <text evidence="13 14">Binds 1 [4Fe-4S] cluster. The cluster is coordinated with 3 cysteines and an exchangeable S-adenosyl-L-methionine.</text>
</comment>
<dbReference type="InterPro" id="IPR058240">
    <property type="entry name" value="rSAM_sf"/>
</dbReference>
<evidence type="ECO:0000313" key="16">
    <source>
        <dbReference type="EMBL" id="ENN85309.1"/>
    </source>
</evidence>
<dbReference type="HAMAP" id="MF_01694">
    <property type="entry name" value="BioB"/>
    <property type="match status" value="1"/>
</dbReference>
<keyword evidence="10 13" id="KW-0408">Iron</keyword>
<dbReference type="GO" id="GO:0051537">
    <property type="term" value="F:2 iron, 2 sulfur cluster binding"/>
    <property type="evidence" value="ECO:0007669"/>
    <property type="project" value="UniProtKB-KW"/>
</dbReference>
<comment type="subunit">
    <text evidence="13">Homodimer.</text>
</comment>
<dbReference type="InterPro" id="IPR010722">
    <property type="entry name" value="BATS_dom"/>
</dbReference>
<dbReference type="GO" id="GO:0051539">
    <property type="term" value="F:4 iron, 4 sulfur cluster binding"/>
    <property type="evidence" value="ECO:0007669"/>
    <property type="project" value="UniProtKB-KW"/>
</dbReference>
<dbReference type="UniPathway" id="UPA00078">
    <property type="reaction ID" value="UER00162"/>
</dbReference>
<dbReference type="InterPro" id="IPR006638">
    <property type="entry name" value="Elp3/MiaA/NifB-like_rSAM"/>
</dbReference>
<dbReference type="Gene3D" id="3.20.20.70">
    <property type="entry name" value="Aldolase class I"/>
    <property type="match status" value="1"/>
</dbReference>
<dbReference type="PANTHER" id="PTHR22976:SF2">
    <property type="entry name" value="BIOTIN SYNTHASE, MITOCHONDRIAL"/>
    <property type="match status" value="1"/>
</dbReference>
<comment type="cofactor">
    <cofactor evidence="13">
        <name>[2Fe-2S] cluster</name>
        <dbReference type="ChEBI" id="CHEBI:190135"/>
    </cofactor>
    <text evidence="13">Binds 1 [2Fe-2S] cluster. The cluster is coordinated with 3 cysteines and 1 arginine.</text>
</comment>
<evidence type="ECO:0000256" key="14">
    <source>
        <dbReference type="PIRSR" id="PIRSR001619-1"/>
    </source>
</evidence>
<dbReference type="SFLD" id="SFLDF00272">
    <property type="entry name" value="biotin_synthase"/>
    <property type="match status" value="1"/>
</dbReference>
<comment type="cofactor">
    <cofactor evidence="14">
        <name>[2Fe-2S] cluster</name>
        <dbReference type="ChEBI" id="CHEBI:190135"/>
    </cofactor>
    <text evidence="14">Binds 1 [2Fe-2S] cluster. The cluster is coordinated with 3 cysteines and 1 arginine.</text>
</comment>
<sequence length="331" mass="36252">MQNADPAPGTTEHTEREKWTSDAARDLYELPFNDLLFRAHSVHRENFDPNLVQLSKLLNIKTGGCPEDCGYCSQSAFHNSNVKATKLMDTATVIAEAKKAKQEGATRYCMGAAWSSPKPRDEAAIVSMIEGVKALGLETCMTLGMLSDQQARTFAEAGLDYYNHNIDTSERFYPQVVTTRTFDDRLETLAHVRQAGIKVCSGGILGLGEEVGDRIDMLLTLANLPEPPESVPINMLIPMPGSKMAAAAPVDVIDFVRIIALARLMMPQSHVRLTAGRASMSDEMQALCFFAGANSIFIGDTLLTAANPGEDRDSSLLRRLRLTPATLEMRE</sequence>
<keyword evidence="6 13" id="KW-0949">S-adenosyl-L-methionine</keyword>
<dbReference type="STRING" id="363754.RHSP_53881"/>
<accession>N6TY16</accession>
<evidence type="ECO:0000256" key="8">
    <source>
        <dbReference type="ARBA" id="ARBA00022723"/>
    </source>
</evidence>
<dbReference type="PROSITE" id="PS51918">
    <property type="entry name" value="RADICAL_SAM"/>
    <property type="match status" value="1"/>
</dbReference>
<comment type="catalytic activity">
    <reaction evidence="12 13">
        <text>(4R,5S)-dethiobiotin + (sulfur carrier)-SH + 2 reduced [2Fe-2S]-[ferredoxin] + 2 S-adenosyl-L-methionine = (sulfur carrier)-H + biotin + 2 5'-deoxyadenosine + 2 L-methionine + 2 oxidized [2Fe-2S]-[ferredoxin]</text>
        <dbReference type="Rhea" id="RHEA:22060"/>
        <dbReference type="Rhea" id="RHEA-COMP:10000"/>
        <dbReference type="Rhea" id="RHEA-COMP:10001"/>
        <dbReference type="Rhea" id="RHEA-COMP:14737"/>
        <dbReference type="Rhea" id="RHEA-COMP:14739"/>
        <dbReference type="ChEBI" id="CHEBI:17319"/>
        <dbReference type="ChEBI" id="CHEBI:29917"/>
        <dbReference type="ChEBI" id="CHEBI:33737"/>
        <dbReference type="ChEBI" id="CHEBI:33738"/>
        <dbReference type="ChEBI" id="CHEBI:57586"/>
        <dbReference type="ChEBI" id="CHEBI:57844"/>
        <dbReference type="ChEBI" id="CHEBI:59789"/>
        <dbReference type="ChEBI" id="CHEBI:64428"/>
        <dbReference type="ChEBI" id="CHEBI:149473"/>
        <dbReference type="EC" id="2.8.1.6"/>
    </reaction>
</comment>
<evidence type="ECO:0000256" key="1">
    <source>
        <dbReference type="ARBA" id="ARBA00004942"/>
    </source>
</evidence>
<dbReference type="GO" id="GO:0009102">
    <property type="term" value="P:biotin biosynthetic process"/>
    <property type="evidence" value="ECO:0007669"/>
    <property type="project" value="UniProtKB-UniRule"/>
</dbReference>
<dbReference type="SMART" id="SM00876">
    <property type="entry name" value="BATS"/>
    <property type="match status" value="1"/>
</dbReference>
<feature type="binding site" evidence="13 14">
    <location>
        <position position="109"/>
    </location>
    <ligand>
        <name>[2Fe-2S] cluster</name>
        <dbReference type="ChEBI" id="CHEBI:190135"/>
    </ligand>
</feature>
<dbReference type="SUPFAM" id="SSF102114">
    <property type="entry name" value="Radical SAM enzymes"/>
    <property type="match status" value="1"/>
</dbReference>
<evidence type="ECO:0000256" key="13">
    <source>
        <dbReference type="HAMAP-Rule" id="MF_01694"/>
    </source>
</evidence>
<keyword evidence="11 13" id="KW-0411">Iron-sulfur</keyword>
<evidence type="ECO:0000256" key="12">
    <source>
        <dbReference type="ARBA" id="ARBA00051157"/>
    </source>
</evidence>
<evidence type="ECO:0000256" key="10">
    <source>
        <dbReference type="ARBA" id="ARBA00023004"/>
    </source>
</evidence>
<keyword evidence="17" id="KW-1185">Reference proteome</keyword>
<feature type="binding site" evidence="13 14">
    <location>
        <position position="200"/>
    </location>
    <ligand>
        <name>[2Fe-2S] cluster</name>
        <dbReference type="ChEBI" id="CHEBI:190135"/>
    </ligand>
</feature>